<dbReference type="PATRIC" id="fig|1476583.3.peg.2672"/>
<accession>A0A016QMA5</accession>
<proteinExistence type="predicted"/>
<dbReference type="AlphaFoldDB" id="A0A016QMA5"/>
<dbReference type="Proteomes" id="UP000020492">
    <property type="component" value="Unassembled WGS sequence"/>
</dbReference>
<dbReference type="EMBL" id="JHAC01000043">
    <property type="protein sequence ID" value="EYB67280.1"/>
    <property type="molecule type" value="Genomic_DNA"/>
</dbReference>
<evidence type="ECO:0000313" key="1">
    <source>
        <dbReference type="EMBL" id="EYB67280.1"/>
    </source>
</evidence>
<comment type="caution">
    <text evidence="1">The sequence shown here is derived from an EMBL/GenBank/DDBJ whole genome shotgun (WGS) entry which is preliminary data.</text>
</comment>
<evidence type="ECO:0000313" key="2">
    <source>
        <dbReference type="Proteomes" id="UP000020492"/>
    </source>
</evidence>
<gene>
    <name evidence="1" type="ORF">DEIPH_ctg045orf0009</name>
</gene>
<protein>
    <recommendedName>
        <fullName evidence="3">HTH cro/C1-type domain-containing protein</fullName>
    </recommendedName>
</protein>
<keyword evidence="2" id="KW-1185">Reference proteome</keyword>
<sequence>MIQSHLKTVLEGNGVKTAVLLRAIQTRYGDKAISQPTLYKVVNGENGMPDARTVEQVMHALVDVTGKTFALGEVFTWKPDREARP</sequence>
<name>A0A016QMA5_9DEIO</name>
<evidence type="ECO:0008006" key="3">
    <source>
        <dbReference type="Google" id="ProtNLM"/>
    </source>
</evidence>
<reference evidence="1 2" key="1">
    <citation type="submission" date="2014-03" db="EMBL/GenBank/DDBJ databases">
        <title>Draft genome sequence of Deinococcus phoenicis 1P10ME.</title>
        <authorList>
            <person name="Stepanov V.G."/>
            <person name="Vaishampayan P."/>
            <person name="Venkateswaran K."/>
            <person name="Fox G.E."/>
        </authorList>
    </citation>
    <scope>NUCLEOTIDE SEQUENCE [LARGE SCALE GENOMIC DNA]</scope>
    <source>
        <strain evidence="1 2">1P10ME</strain>
    </source>
</reference>
<organism evidence="1 2">
    <name type="scientific">Deinococcus phoenicis</name>
    <dbReference type="NCBI Taxonomy" id="1476583"/>
    <lineage>
        <taxon>Bacteria</taxon>
        <taxon>Thermotogati</taxon>
        <taxon>Deinococcota</taxon>
        <taxon>Deinococci</taxon>
        <taxon>Deinococcales</taxon>
        <taxon>Deinococcaceae</taxon>
        <taxon>Deinococcus</taxon>
    </lineage>
</organism>
<dbReference type="STRING" id="1476583.DEIPH_ctg045orf0009"/>